<protein>
    <recommendedName>
        <fullName evidence="1">Peptidase M13 C-terminal domain-containing protein</fullName>
    </recommendedName>
</protein>
<evidence type="ECO:0000313" key="2">
    <source>
        <dbReference type="EMBL" id="GMT06615.1"/>
    </source>
</evidence>
<gene>
    <name evidence="2" type="ORF">PENTCL1PPCAC_28789</name>
</gene>
<organism evidence="2 3">
    <name type="scientific">Pristionchus entomophagus</name>
    <dbReference type="NCBI Taxonomy" id="358040"/>
    <lineage>
        <taxon>Eukaryota</taxon>
        <taxon>Metazoa</taxon>
        <taxon>Ecdysozoa</taxon>
        <taxon>Nematoda</taxon>
        <taxon>Chromadorea</taxon>
        <taxon>Rhabditida</taxon>
        <taxon>Rhabditina</taxon>
        <taxon>Diplogasteromorpha</taxon>
        <taxon>Diplogasteroidea</taxon>
        <taxon>Neodiplogasteridae</taxon>
        <taxon>Pristionchus</taxon>
    </lineage>
</organism>
<reference evidence="2" key="1">
    <citation type="submission" date="2023-10" db="EMBL/GenBank/DDBJ databases">
        <title>Genome assembly of Pristionchus species.</title>
        <authorList>
            <person name="Yoshida K."/>
            <person name="Sommer R.J."/>
        </authorList>
    </citation>
    <scope>NUCLEOTIDE SEQUENCE</scope>
    <source>
        <strain evidence="2">RS0144</strain>
    </source>
</reference>
<accession>A0AAV5UKZ2</accession>
<comment type="caution">
    <text evidence="2">The sequence shown here is derived from an EMBL/GenBank/DDBJ whole genome shotgun (WGS) entry which is preliminary data.</text>
</comment>
<dbReference type="InterPro" id="IPR000718">
    <property type="entry name" value="Peptidase_M13"/>
</dbReference>
<dbReference type="AlphaFoldDB" id="A0AAV5UKZ2"/>
<evidence type="ECO:0000313" key="3">
    <source>
        <dbReference type="Proteomes" id="UP001432027"/>
    </source>
</evidence>
<dbReference type="InterPro" id="IPR018497">
    <property type="entry name" value="Peptidase_M13_C"/>
</dbReference>
<dbReference type="Pfam" id="PF01431">
    <property type="entry name" value="Peptidase_M13"/>
    <property type="match status" value="1"/>
</dbReference>
<dbReference type="Proteomes" id="UP001432027">
    <property type="component" value="Unassembled WGS sequence"/>
</dbReference>
<sequence length="307" mass="35603">MEDLKKDGIVEKVVDIQSDLKEFKALLNEKFRNTPWLNEKDDLGLMFLSQFEDKINEMVVYYDLDESDRDLDLLRELNSKFTELYYQAKMKSTGDEALDILFSLTNAYKYSIMHKISNPEVIMLVDRVRYNLEENAFYSHSLNKMAVLAPYMYPEFTDNTTLNKPYILFATIGHEMAHSVAISEWANESTAFKNGMECLNDHFNRTCDVFGVGSCYSGAYTFREDGSDIIGQRINYEFLKRNYKEVELKETVFKSPLLSVNREQAFFYLYGIILLFHASNLFSRKPRSAKCSFSKSSADQWSGDSDA</sequence>
<dbReference type="GO" id="GO:0005886">
    <property type="term" value="C:plasma membrane"/>
    <property type="evidence" value="ECO:0007669"/>
    <property type="project" value="TreeGrafter"/>
</dbReference>
<keyword evidence="3" id="KW-1185">Reference proteome</keyword>
<dbReference type="SUPFAM" id="SSF55486">
    <property type="entry name" value="Metalloproteases ('zincins'), catalytic domain"/>
    <property type="match status" value="1"/>
</dbReference>
<evidence type="ECO:0000259" key="1">
    <source>
        <dbReference type="Pfam" id="PF01431"/>
    </source>
</evidence>
<proteinExistence type="predicted"/>
<dbReference type="InterPro" id="IPR024079">
    <property type="entry name" value="MetalloPept_cat_dom_sf"/>
</dbReference>
<dbReference type="PANTHER" id="PTHR11733">
    <property type="entry name" value="ZINC METALLOPROTEASE FAMILY M13 NEPRILYSIN-RELATED"/>
    <property type="match status" value="1"/>
</dbReference>
<name>A0AAV5UKZ2_9BILA</name>
<dbReference type="PANTHER" id="PTHR11733:SF208">
    <property type="entry name" value="PEPTIDASE M13 C-TERMINAL DOMAIN-CONTAINING PROTEIN"/>
    <property type="match status" value="1"/>
</dbReference>
<dbReference type="GO" id="GO:0016485">
    <property type="term" value="P:protein processing"/>
    <property type="evidence" value="ECO:0007669"/>
    <property type="project" value="TreeGrafter"/>
</dbReference>
<dbReference type="GO" id="GO:0004222">
    <property type="term" value="F:metalloendopeptidase activity"/>
    <property type="evidence" value="ECO:0007669"/>
    <property type="project" value="InterPro"/>
</dbReference>
<dbReference type="EMBL" id="BTSX01000006">
    <property type="protein sequence ID" value="GMT06615.1"/>
    <property type="molecule type" value="Genomic_DNA"/>
</dbReference>
<feature type="domain" description="Peptidase M13 C-terminal" evidence="1">
    <location>
        <begin position="135"/>
        <end position="274"/>
    </location>
</feature>
<dbReference type="Gene3D" id="3.40.390.10">
    <property type="entry name" value="Collagenase (Catalytic Domain)"/>
    <property type="match status" value="1"/>
</dbReference>